<dbReference type="Gene3D" id="2.130.10.10">
    <property type="entry name" value="YVTN repeat-like/Quinoprotein amine dehydrogenase"/>
    <property type="match status" value="1"/>
</dbReference>
<dbReference type="PANTHER" id="PTHR15574">
    <property type="entry name" value="WD REPEAT DOMAIN-CONTAINING FAMILY"/>
    <property type="match status" value="1"/>
</dbReference>
<dbReference type="PANTHER" id="PTHR15574:SF21">
    <property type="entry name" value="DDB1- AND CUL4-ASSOCIATED FACTOR 8"/>
    <property type="match status" value="1"/>
</dbReference>
<feature type="region of interest" description="Disordered" evidence="4">
    <location>
        <begin position="751"/>
        <end position="807"/>
    </location>
</feature>
<dbReference type="GeneID" id="109408012"/>
<proteinExistence type="predicted"/>
<feature type="compositionally biased region" description="Basic and acidic residues" evidence="4">
    <location>
        <begin position="135"/>
        <end position="145"/>
    </location>
</feature>
<feature type="compositionally biased region" description="Polar residues" evidence="4">
    <location>
        <begin position="45"/>
        <end position="60"/>
    </location>
</feature>
<keyword evidence="1 3" id="KW-0853">WD repeat</keyword>
<dbReference type="Pfam" id="PF00400">
    <property type="entry name" value="WD40"/>
    <property type="match status" value="3"/>
</dbReference>
<dbReference type="InterPro" id="IPR036322">
    <property type="entry name" value="WD40_repeat_dom_sf"/>
</dbReference>
<feature type="compositionally biased region" description="Acidic residues" evidence="4">
    <location>
        <begin position="297"/>
        <end position="310"/>
    </location>
</feature>
<reference evidence="5" key="2">
    <citation type="submission" date="2025-05" db="UniProtKB">
        <authorList>
            <consortium name="EnsemblMetazoa"/>
        </authorList>
    </citation>
    <scope>IDENTIFICATION</scope>
    <source>
        <strain evidence="5">Foshan</strain>
    </source>
</reference>
<feature type="compositionally biased region" description="Basic residues" evidence="4">
    <location>
        <begin position="195"/>
        <end position="212"/>
    </location>
</feature>
<dbReference type="SUPFAM" id="SSF50978">
    <property type="entry name" value="WD40 repeat-like"/>
    <property type="match status" value="1"/>
</dbReference>
<feature type="compositionally biased region" description="Acidic residues" evidence="4">
    <location>
        <begin position="257"/>
        <end position="276"/>
    </location>
</feature>
<feature type="region of interest" description="Disordered" evidence="4">
    <location>
        <begin position="1"/>
        <end position="26"/>
    </location>
</feature>
<dbReference type="InterPro" id="IPR001680">
    <property type="entry name" value="WD40_rpt"/>
</dbReference>
<evidence type="ECO:0000256" key="1">
    <source>
        <dbReference type="ARBA" id="ARBA00022574"/>
    </source>
</evidence>
<name>A0ABM1Y6E3_AEDAL</name>
<evidence type="ECO:0000313" key="6">
    <source>
        <dbReference type="Proteomes" id="UP000069940"/>
    </source>
</evidence>
<evidence type="ECO:0000256" key="4">
    <source>
        <dbReference type="SAM" id="MobiDB-lite"/>
    </source>
</evidence>
<dbReference type="Proteomes" id="UP000069940">
    <property type="component" value="Unassembled WGS sequence"/>
</dbReference>
<feature type="compositionally biased region" description="Basic and acidic residues" evidence="4">
    <location>
        <begin position="68"/>
        <end position="87"/>
    </location>
</feature>
<dbReference type="SMART" id="SM00320">
    <property type="entry name" value="WD40"/>
    <property type="match status" value="7"/>
</dbReference>
<evidence type="ECO:0000256" key="3">
    <source>
        <dbReference type="PROSITE-ProRule" id="PRU00221"/>
    </source>
</evidence>
<feature type="repeat" description="WD" evidence="3">
    <location>
        <begin position="388"/>
        <end position="429"/>
    </location>
</feature>
<dbReference type="PROSITE" id="PS50082">
    <property type="entry name" value="WD_REPEATS_2"/>
    <property type="match status" value="1"/>
</dbReference>
<feature type="compositionally biased region" description="Polar residues" evidence="4">
    <location>
        <begin position="1"/>
        <end position="14"/>
    </location>
</feature>
<evidence type="ECO:0000313" key="5">
    <source>
        <dbReference type="EnsemblMetazoa" id="AALFPA23_006192.P8016"/>
    </source>
</evidence>
<evidence type="ECO:0000256" key="2">
    <source>
        <dbReference type="ARBA" id="ARBA00022737"/>
    </source>
</evidence>
<reference evidence="6" key="1">
    <citation type="journal article" date="2015" name="Proc. Natl. Acad. Sci. U.S.A.">
        <title>Genome sequence of the Asian Tiger mosquito, Aedes albopictus, reveals insights into its biology, genetics, and evolution.</title>
        <authorList>
            <person name="Chen X.G."/>
            <person name="Jiang X."/>
            <person name="Gu J."/>
            <person name="Xu M."/>
            <person name="Wu Y."/>
            <person name="Deng Y."/>
            <person name="Zhang C."/>
            <person name="Bonizzoni M."/>
            <person name="Dermauw W."/>
            <person name="Vontas J."/>
            <person name="Armbruster P."/>
            <person name="Huang X."/>
            <person name="Yang Y."/>
            <person name="Zhang H."/>
            <person name="He W."/>
            <person name="Peng H."/>
            <person name="Liu Y."/>
            <person name="Wu K."/>
            <person name="Chen J."/>
            <person name="Lirakis M."/>
            <person name="Topalis P."/>
            <person name="Van Leeuwen T."/>
            <person name="Hall A.B."/>
            <person name="Jiang X."/>
            <person name="Thorpe C."/>
            <person name="Mueller R.L."/>
            <person name="Sun C."/>
            <person name="Waterhouse R.M."/>
            <person name="Yan G."/>
            <person name="Tu Z.J."/>
            <person name="Fang X."/>
            <person name="James A.A."/>
        </authorList>
    </citation>
    <scope>NUCLEOTIDE SEQUENCE [LARGE SCALE GENOMIC DNA]</scope>
    <source>
        <strain evidence="6">Foshan</strain>
    </source>
</reference>
<accession>A0ABM1Y6E3</accession>
<dbReference type="RefSeq" id="XP_062709269.1">
    <property type="nucleotide sequence ID" value="XM_062853285.1"/>
</dbReference>
<organism evidence="5 6">
    <name type="scientific">Aedes albopictus</name>
    <name type="common">Asian tiger mosquito</name>
    <name type="synonym">Stegomyia albopicta</name>
    <dbReference type="NCBI Taxonomy" id="7160"/>
    <lineage>
        <taxon>Eukaryota</taxon>
        <taxon>Metazoa</taxon>
        <taxon>Ecdysozoa</taxon>
        <taxon>Arthropoda</taxon>
        <taxon>Hexapoda</taxon>
        <taxon>Insecta</taxon>
        <taxon>Pterygota</taxon>
        <taxon>Neoptera</taxon>
        <taxon>Endopterygota</taxon>
        <taxon>Diptera</taxon>
        <taxon>Nematocera</taxon>
        <taxon>Culicoidea</taxon>
        <taxon>Culicidae</taxon>
        <taxon>Culicinae</taxon>
        <taxon>Aedini</taxon>
        <taxon>Aedes</taxon>
        <taxon>Stegomyia</taxon>
    </lineage>
</organism>
<dbReference type="InterPro" id="IPR015943">
    <property type="entry name" value="WD40/YVTN_repeat-like_dom_sf"/>
</dbReference>
<dbReference type="PROSITE" id="PS50294">
    <property type="entry name" value="WD_REPEATS_REGION"/>
    <property type="match status" value="1"/>
</dbReference>
<keyword evidence="6" id="KW-1185">Reference proteome</keyword>
<feature type="region of interest" description="Disordered" evidence="4">
    <location>
        <begin position="43"/>
        <end position="323"/>
    </location>
</feature>
<feature type="compositionally biased region" description="Basic residues" evidence="4">
    <location>
        <begin position="778"/>
        <end position="789"/>
    </location>
</feature>
<protein>
    <submittedName>
        <fullName evidence="5">Uncharacterized protein</fullName>
    </submittedName>
</protein>
<keyword evidence="2" id="KW-0677">Repeat</keyword>
<feature type="compositionally biased region" description="Basic and acidic residues" evidence="4">
    <location>
        <begin position="118"/>
        <end position="128"/>
    </location>
</feature>
<sequence length="807" mass="87603">MDDDSATSGDGNHSQAKKTKLSDDHNTLELLSTTAVAGTVANVAKQSDITQPQHPSSSGTEPIGQDDGDTKMSETDDVVAKDTDEKSNPPLNSPEGTEPSKMSVEDETVSSSPLPTEEESKSVTETTKESSATGEDSKAVEDTTEPKATTSGVSDGAVATVGEEEGAVAANSAVDGAPELAADVPAAAAAGREGRRNRLNRPRYRFRGRNYRLRSNSSGSERGAQDDANEDPDVEAIIRRLVDEINQEVSDANASHDDDDTGNNDDDDDEDNDADGNSDTSSADSDDSDSSPAVSGVDDDDDSDDSDNEGGAENNANEQIDVENLPFMQIGSVKNGWNYFRDIQLRPAGLTFRGKSSVGGLGYSPLGFQSRAYGSKHLVERLDLSHRLCEHDGCVNSLNFNSAGTLLASGSDDLKINVWHWQTNKLMQSISSGHRANVFQTKFVDASGYRGEIEIISTGRDGQVRQTRVGPAGEVTRNVLFKQSQAIHKIAIPARCPYEFMTACEDGVIKSYDLRDNVGKRVTNAKKRLYSISTHPLDNEFCVSGNDESVRVYDRRNPSKPMKFHYAAHMKTKKDHYTVTCAVYNSTGTEILASCSDEDVFLFDNVNHEDGKFLHRYSGHCNMKTIKGVNFFGPNSEFVVSGSDCGNIFFWDKETEVIVNWLHGDDSGVVNCLEPHPEFPIMATSGLDDDAKIWIPKGADDQHESPAFTRESLERCVRRNLRNRQANRCASSSEDRILDFLMFSRQGIGGRLRRPFSSDSEDQADGDGNGGGAGTGNRRSRGGGRRGRRGGGSGEDDDRMILQCSQS</sequence>
<dbReference type="EnsemblMetazoa" id="AALFPA23_006192.R8016">
    <property type="protein sequence ID" value="AALFPA23_006192.P8016"/>
    <property type="gene ID" value="AALFPA23_006192"/>
</dbReference>
<dbReference type="InterPro" id="IPR045151">
    <property type="entry name" value="DCAF8"/>
</dbReference>
<feature type="compositionally biased region" description="Low complexity" evidence="4">
    <location>
        <begin position="177"/>
        <end position="191"/>
    </location>
</feature>